<dbReference type="RefSeq" id="WP_183962097.1">
    <property type="nucleotide sequence ID" value="NZ_JACHHP010000007.1"/>
</dbReference>
<organism evidence="2 3">
    <name type="scientific">Chiayiivirga flava</name>
    <dbReference type="NCBI Taxonomy" id="659595"/>
    <lineage>
        <taxon>Bacteria</taxon>
        <taxon>Pseudomonadati</taxon>
        <taxon>Pseudomonadota</taxon>
        <taxon>Gammaproteobacteria</taxon>
        <taxon>Lysobacterales</taxon>
        <taxon>Lysobacteraceae</taxon>
        <taxon>Chiayiivirga</taxon>
    </lineage>
</organism>
<gene>
    <name evidence="2" type="ORF">HNQ52_003129</name>
</gene>
<dbReference type="EMBL" id="JACHHP010000007">
    <property type="protein sequence ID" value="MBB5209557.1"/>
    <property type="molecule type" value="Genomic_DNA"/>
</dbReference>
<dbReference type="InterPro" id="IPR013431">
    <property type="entry name" value="Delta_60_rpt"/>
</dbReference>
<proteinExistence type="predicted"/>
<evidence type="ECO:0000313" key="2">
    <source>
        <dbReference type="EMBL" id="MBB5209557.1"/>
    </source>
</evidence>
<feature type="chain" id="PRO_5030575255" evidence="1">
    <location>
        <begin position="20"/>
        <end position="457"/>
    </location>
</feature>
<protein>
    <submittedName>
        <fullName evidence="2">Putative delta-60 repeat protein</fullName>
    </submittedName>
</protein>
<dbReference type="SUPFAM" id="SSF63829">
    <property type="entry name" value="Calcium-dependent phosphotriesterase"/>
    <property type="match status" value="1"/>
</dbReference>
<comment type="caution">
    <text evidence="2">The sequence shown here is derived from an EMBL/GenBank/DDBJ whole genome shotgun (WGS) entry which is preliminary data.</text>
</comment>
<keyword evidence="3" id="KW-1185">Reference proteome</keyword>
<feature type="signal peptide" evidence="1">
    <location>
        <begin position="1"/>
        <end position="19"/>
    </location>
</feature>
<name>A0A7W8G0J2_9GAMM</name>
<dbReference type="Proteomes" id="UP000521199">
    <property type="component" value="Unassembled WGS sequence"/>
</dbReference>
<reference evidence="2 3" key="1">
    <citation type="submission" date="2020-08" db="EMBL/GenBank/DDBJ databases">
        <title>Genomic Encyclopedia of Type Strains, Phase IV (KMG-IV): sequencing the most valuable type-strain genomes for metagenomic binning, comparative biology and taxonomic classification.</title>
        <authorList>
            <person name="Goeker M."/>
        </authorList>
    </citation>
    <scope>NUCLEOTIDE SEQUENCE [LARGE SCALE GENOMIC DNA]</scope>
    <source>
        <strain evidence="2 3">DSM 24163</strain>
    </source>
</reference>
<evidence type="ECO:0000256" key="1">
    <source>
        <dbReference type="SAM" id="SignalP"/>
    </source>
</evidence>
<keyword evidence="1" id="KW-0732">Signal</keyword>
<accession>A0A7W8G0J2</accession>
<dbReference type="AlphaFoldDB" id="A0A7W8G0J2"/>
<dbReference type="Pfam" id="PF17164">
    <property type="entry name" value="DUF5122"/>
    <property type="match status" value="2"/>
</dbReference>
<evidence type="ECO:0000313" key="3">
    <source>
        <dbReference type="Proteomes" id="UP000521199"/>
    </source>
</evidence>
<sequence>MRAPVTALLFATSVSTVSAAPPTWQPDPSFGNDGATTLTVAPGTGDVDTASLLVSDQQRRLYTIGQSLSGENPCLALARLLPDGEIDTSYGDDGHRCLGNLFEGGGVLYPTDAYVDAGGELVVAGYDMKFRWPVVCRFDATGELDIGRFGSLATPGCQVLDDMAISDSQIPGEPTDAPMHDVTIVPDGDRIRVALNHSSLAIHLARLTSGGDVVPFGQTSSIELFGDKYNFVSDTLMTDDGRLALAGIIFLNGSFDFFAAIVDPDSGEVDDEFNNGTPLIFTSTSSHSVSTALTLDAEGHLVVAGVSANDPDATRPTVAVVTRQGQLLPTFNEGSPMNYDPCMLYVGKCAIYATAVETLADGKILLGGYAVQDGYQRAFTMRLGVGGSPDPDYGPDLPGQQGYAALADGLPQVATSMLWQNGKTILAGWRDVSDLNGIDILVTRLSDGALFGDGFEQ</sequence>